<dbReference type="GO" id="GO:0003964">
    <property type="term" value="F:RNA-directed DNA polymerase activity"/>
    <property type="evidence" value="ECO:0007669"/>
    <property type="project" value="UniProtKB-KW"/>
</dbReference>
<reference evidence="1 2" key="1">
    <citation type="journal article" date="2018" name="Mol. Plant">
        <title>The genome of Artemisia annua provides insight into the evolution of Asteraceae family and artemisinin biosynthesis.</title>
        <authorList>
            <person name="Shen Q."/>
            <person name="Zhang L."/>
            <person name="Liao Z."/>
            <person name="Wang S."/>
            <person name="Yan T."/>
            <person name="Shi P."/>
            <person name="Liu M."/>
            <person name="Fu X."/>
            <person name="Pan Q."/>
            <person name="Wang Y."/>
            <person name="Lv Z."/>
            <person name="Lu X."/>
            <person name="Zhang F."/>
            <person name="Jiang W."/>
            <person name="Ma Y."/>
            <person name="Chen M."/>
            <person name="Hao X."/>
            <person name="Li L."/>
            <person name="Tang Y."/>
            <person name="Lv G."/>
            <person name="Zhou Y."/>
            <person name="Sun X."/>
            <person name="Brodelius P.E."/>
            <person name="Rose J.K.C."/>
            <person name="Tang K."/>
        </authorList>
    </citation>
    <scope>NUCLEOTIDE SEQUENCE [LARGE SCALE GENOMIC DNA]</scope>
    <source>
        <strain evidence="2">cv. Huhao1</strain>
        <tissue evidence="1">Leaf</tissue>
    </source>
</reference>
<keyword evidence="1" id="KW-0695">RNA-directed DNA polymerase</keyword>
<name>A0A2U1QDG2_ARTAN</name>
<keyword evidence="2" id="KW-1185">Reference proteome</keyword>
<accession>A0A2U1QDG2</accession>
<dbReference type="STRING" id="35608.A0A2U1QDG2"/>
<dbReference type="Proteomes" id="UP000245207">
    <property type="component" value="Unassembled WGS sequence"/>
</dbReference>
<protein>
    <submittedName>
        <fullName evidence="1">Reverse transcriptase</fullName>
    </submittedName>
</protein>
<evidence type="ECO:0000313" key="2">
    <source>
        <dbReference type="Proteomes" id="UP000245207"/>
    </source>
</evidence>
<comment type="caution">
    <text evidence="1">The sequence shown here is derived from an EMBL/GenBank/DDBJ whole genome shotgun (WGS) entry which is preliminary data.</text>
</comment>
<gene>
    <name evidence="1" type="ORF">CTI12_AA042910</name>
</gene>
<keyword evidence="1" id="KW-0808">Transferase</keyword>
<dbReference type="AlphaFoldDB" id="A0A2U1QDG2"/>
<dbReference type="EMBL" id="PKPP01000203">
    <property type="protein sequence ID" value="PWA96038.1"/>
    <property type="molecule type" value="Genomic_DNA"/>
</dbReference>
<keyword evidence="1" id="KW-0548">Nucleotidyltransferase</keyword>
<dbReference type="OrthoDB" id="1730677at2759"/>
<organism evidence="1 2">
    <name type="scientific">Artemisia annua</name>
    <name type="common">Sweet wormwood</name>
    <dbReference type="NCBI Taxonomy" id="35608"/>
    <lineage>
        <taxon>Eukaryota</taxon>
        <taxon>Viridiplantae</taxon>
        <taxon>Streptophyta</taxon>
        <taxon>Embryophyta</taxon>
        <taxon>Tracheophyta</taxon>
        <taxon>Spermatophyta</taxon>
        <taxon>Magnoliopsida</taxon>
        <taxon>eudicotyledons</taxon>
        <taxon>Gunneridae</taxon>
        <taxon>Pentapetalae</taxon>
        <taxon>asterids</taxon>
        <taxon>campanulids</taxon>
        <taxon>Asterales</taxon>
        <taxon>Asteraceae</taxon>
        <taxon>Asteroideae</taxon>
        <taxon>Anthemideae</taxon>
        <taxon>Artemisiinae</taxon>
        <taxon>Artemisia</taxon>
    </lineage>
</organism>
<evidence type="ECO:0000313" key="1">
    <source>
        <dbReference type="EMBL" id="PWA96038.1"/>
    </source>
</evidence>
<sequence length="128" mass="14391">MNSDLQAPVSDVEIYKAAKQLGGLKAPGEDGFSGIFYQKYWHVVGASVCKVVRSFFETGEMLQNLNKTFGHINPQNFFSGDLNPFPTNQPLQFYIQDHLKGIDEQSYLPATIRFYPWPSNSRLHGGCS</sequence>
<proteinExistence type="predicted"/>